<sequence length="369" mass="43495">MIFFEIHIEFVDFFLLFDGWLTGENSLFFFVSEGSPECHNRVSFIFVDESLLMHDDVGDFFEIDTQEMDKFLRFHIFGDTGKSGDIREETRDGLSFSSELHFFIVFEDTYDEIFCEVLRESATEKALSFFFPDILVPGDENSHEEDDHHEFDRVGEEFMKCGKIEDLSEEEDDEPDERRNELVDAIFREEREKCQEKRESDDDEHFCIFFYLDDVRAIEDRIDHIGMDVDTVLDSERSVKFIVQSRRGWPNEDEFIFYHIWFVGSIVGIHKRNLPETRGFRYIVDVHIARFLRCKRDEFISEDITFESIYVGDILGINEGFLPIDDVEVFPNDTERKSFPGCFSLSIHRDDTVYCGIVFIDFGMEVPNG</sequence>
<comment type="caution">
    <text evidence="1">The sequence shown here is derived from an EMBL/GenBank/DDBJ whole genome shotgun (WGS) entry which is preliminary data.</text>
</comment>
<dbReference type="EMBL" id="AMFJ01034280">
    <property type="protein sequence ID" value="EKD29768.1"/>
    <property type="molecule type" value="Genomic_DNA"/>
</dbReference>
<organism evidence="1">
    <name type="scientific">uncultured bacterium</name>
    <name type="common">gcode 4</name>
    <dbReference type="NCBI Taxonomy" id="1234023"/>
    <lineage>
        <taxon>Bacteria</taxon>
        <taxon>environmental samples</taxon>
    </lineage>
</organism>
<name>K1YBQ6_9BACT</name>
<gene>
    <name evidence="1" type="ORF">ACD_78C00280G0002</name>
</gene>
<proteinExistence type="predicted"/>
<dbReference type="AlphaFoldDB" id="K1YBQ6"/>
<accession>K1YBQ6</accession>
<evidence type="ECO:0000313" key="1">
    <source>
        <dbReference type="EMBL" id="EKD29768.1"/>
    </source>
</evidence>
<protein>
    <submittedName>
        <fullName evidence="1">Uncharacterized protein</fullName>
    </submittedName>
</protein>
<reference evidence="1" key="1">
    <citation type="journal article" date="2012" name="Science">
        <title>Fermentation, hydrogen, and sulfur metabolism in multiple uncultivated bacterial phyla.</title>
        <authorList>
            <person name="Wrighton K.C."/>
            <person name="Thomas B.C."/>
            <person name="Sharon I."/>
            <person name="Miller C.S."/>
            <person name="Castelle C.J."/>
            <person name="VerBerkmoes N.C."/>
            <person name="Wilkins M.J."/>
            <person name="Hettich R.L."/>
            <person name="Lipton M.S."/>
            <person name="Williams K.H."/>
            <person name="Long P.E."/>
            <person name="Banfield J.F."/>
        </authorList>
    </citation>
    <scope>NUCLEOTIDE SEQUENCE [LARGE SCALE GENOMIC DNA]</scope>
</reference>